<keyword evidence="2" id="KW-1185">Reference proteome</keyword>
<dbReference type="EMBL" id="CDMC01000013">
    <property type="protein sequence ID" value="CEL09227.1"/>
    <property type="molecule type" value="Genomic_DNA"/>
</dbReference>
<organism evidence="1 2">
    <name type="scientific">Aspergillus calidoustus</name>
    <dbReference type="NCBI Taxonomy" id="454130"/>
    <lineage>
        <taxon>Eukaryota</taxon>
        <taxon>Fungi</taxon>
        <taxon>Dikarya</taxon>
        <taxon>Ascomycota</taxon>
        <taxon>Pezizomycotina</taxon>
        <taxon>Eurotiomycetes</taxon>
        <taxon>Eurotiomycetidae</taxon>
        <taxon>Eurotiales</taxon>
        <taxon>Aspergillaceae</taxon>
        <taxon>Aspergillus</taxon>
        <taxon>Aspergillus subgen. Nidulantes</taxon>
    </lineage>
</organism>
<sequence length="86" mass="9448">MFLHYEYCLIAIKQVSKKMNLKSILLLGSLAFMVHATPTTNYQPIPNMRSDANSLSDGTASLTARGGYGVWLDVYHSADCNSGYNA</sequence>
<name>A0A0U5GBZ5_ASPCI</name>
<gene>
    <name evidence="1" type="ORF">ASPCAL12366</name>
</gene>
<evidence type="ECO:0000313" key="2">
    <source>
        <dbReference type="Proteomes" id="UP000054771"/>
    </source>
</evidence>
<accession>A0A0U5GBZ5</accession>
<dbReference type="AlphaFoldDB" id="A0A0U5GBZ5"/>
<reference evidence="2" key="1">
    <citation type="journal article" date="2016" name="Genome Announc.">
        <title>Draft genome sequences of fungus Aspergillus calidoustus.</title>
        <authorList>
            <person name="Horn F."/>
            <person name="Linde J."/>
            <person name="Mattern D.J."/>
            <person name="Walther G."/>
            <person name="Guthke R."/>
            <person name="Scherlach K."/>
            <person name="Martin K."/>
            <person name="Brakhage A.A."/>
            <person name="Petzke L."/>
            <person name="Valiante V."/>
        </authorList>
    </citation>
    <scope>NUCLEOTIDE SEQUENCE [LARGE SCALE GENOMIC DNA]</scope>
    <source>
        <strain evidence="2">SF006504</strain>
    </source>
</reference>
<proteinExistence type="predicted"/>
<evidence type="ECO:0000313" key="1">
    <source>
        <dbReference type="EMBL" id="CEL09227.1"/>
    </source>
</evidence>
<dbReference type="Proteomes" id="UP000054771">
    <property type="component" value="Unassembled WGS sequence"/>
</dbReference>
<protein>
    <submittedName>
        <fullName evidence="1">Uncharacterized protein</fullName>
    </submittedName>
</protein>